<evidence type="ECO:0000313" key="2">
    <source>
        <dbReference type="EMBL" id="WDS52092.1"/>
    </source>
</evidence>
<evidence type="ECO:0000256" key="1">
    <source>
        <dbReference type="SAM" id="Coils"/>
    </source>
</evidence>
<keyword evidence="3" id="KW-1185">Reference proteome</keyword>
<dbReference type="EMBL" id="OQ190481">
    <property type="protein sequence ID" value="WDS52092.1"/>
    <property type="molecule type" value="Genomic_DNA"/>
</dbReference>
<feature type="coiled-coil region" evidence="1">
    <location>
        <begin position="40"/>
        <end position="81"/>
    </location>
</feature>
<sequence length="93" mass="9861">MTAPIPLPLTRPDLGVLPLDEAASAMDAAYARKGQAAARIAHLRNLLRDARTEFNDASRALARAEAAFEAAEARASRLREADALLDGHLLASA</sequence>
<organism evidence="2 3">
    <name type="scientific">Microbacterium phage Caron</name>
    <dbReference type="NCBI Taxonomy" id="3028494"/>
    <lineage>
        <taxon>Viruses</taxon>
        <taxon>Duplodnaviria</taxon>
        <taxon>Heunggongvirae</taxon>
        <taxon>Uroviricota</taxon>
        <taxon>Caudoviricetes</taxon>
        <taxon>Casidaviridae</taxon>
        <taxon>Barnstormervirus</taxon>
        <taxon>Barnstormervirus caron</taxon>
    </lineage>
</organism>
<name>A0AAE9ZPB2_9CAUD</name>
<keyword evidence="1" id="KW-0175">Coiled coil</keyword>
<accession>A0AAE9ZPB2</accession>
<protein>
    <submittedName>
        <fullName evidence="2">Uncharacterized protein</fullName>
    </submittedName>
</protein>
<dbReference type="Proteomes" id="UP001219759">
    <property type="component" value="Segment"/>
</dbReference>
<reference evidence="3" key="1">
    <citation type="submission" date="2023-01" db="EMBL/GenBank/DDBJ databases">
        <authorList>
            <person name="Bendele M."/>
            <person name="Baldwin A.R."/>
            <person name="Chauncey H.A."/>
            <person name="Connelly K.A."/>
            <person name="Daniel I."/>
            <person name="Fitzgerald E.B."/>
            <person name="McKinney B.E."/>
            <person name="Murray D.M."/>
            <person name="Parshall S."/>
            <person name="Stokes L.T."/>
            <person name="Tanaka K.N."/>
            <person name="Vinson E.C."/>
            <person name="Klevikis C."/>
            <person name="Temple L."/>
            <person name="Utz L."/>
            <person name="Rinehart C.A."/>
            <person name="Garlena R.A."/>
            <person name="Russell D.A."/>
            <person name="Jacobs-Sera D."/>
            <person name="Hatfull G.F."/>
        </authorList>
    </citation>
    <scope>NUCLEOTIDE SEQUENCE [LARGE SCALE GENOMIC DNA]</scope>
</reference>
<proteinExistence type="predicted"/>
<gene>
    <name evidence="2" type="primary">66</name>
    <name evidence="2" type="ORF">SEA_CARON_66</name>
</gene>
<evidence type="ECO:0000313" key="3">
    <source>
        <dbReference type="Proteomes" id="UP001219759"/>
    </source>
</evidence>